<gene>
    <name evidence="2" type="ORF">RirG_086270</name>
</gene>
<keyword evidence="3" id="KW-1185">Reference proteome</keyword>
<evidence type="ECO:0000313" key="2">
    <source>
        <dbReference type="EMBL" id="EXX70569.1"/>
    </source>
</evidence>
<accession>A0A015KSH2</accession>
<reference evidence="2 3" key="1">
    <citation type="submission" date="2014-02" db="EMBL/GenBank/DDBJ databases">
        <title>Single nucleus genome sequencing reveals high similarity among nuclei of an endomycorrhizal fungus.</title>
        <authorList>
            <person name="Lin K."/>
            <person name="Geurts R."/>
            <person name="Zhang Z."/>
            <person name="Limpens E."/>
            <person name="Saunders D.G."/>
            <person name="Mu D."/>
            <person name="Pang E."/>
            <person name="Cao H."/>
            <person name="Cha H."/>
            <person name="Lin T."/>
            <person name="Zhou Q."/>
            <person name="Shang Y."/>
            <person name="Li Y."/>
            <person name="Ivanov S."/>
            <person name="Sharma T."/>
            <person name="Velzen R.V."/>
            <person name="Ruijter N.D."/>
            <person name="Aanen D.K."/>
            <person name="Win J."/>
            <person name="Kamoun S."/>
            <person name="Bisseling T."/>
            <person name="Huang S."/>
        </authorList>
    </citation>
    <scope>NUCLEOTIDE SEQUENCE [LARGE SCALE GENOMIC DNA]</scope>
    <source>
        <strain evidence="3">DAOM197198w</strain>
    </source>
</reference>
<feature type="compositionally biased region" description="Low complexity" evidence="1">
    <location>
        <begin position="32"/>
        <end position="55"/>
    </location>
</feature>
<proteinExistence type="predicted"/>
<evidence type="ECO:0000313" key="3">
    <source>
        <dbReference type="Proteomes" id="UP000022910"/>
    </source>
</evidence>
<organism evidence="2 3">
    <name type="scientific">Rhizophagus irregularis (strain DAOM 197198w)</name>
    <name type="common">Glomus intraradices</name>
    <dbReference type="NCBI Taxonomy" id="1432141"/>
    <lineage>
        <taxon>Eukaryota</taxon>
        <taxon>Fungi</taxon>
        <taxon>Fungi incertae sedis</taxon>
        <taxon>Mucoromycota</taxon>
        <taxon>Glomeromycotina</taxon>
        <taxon>Glomeromycetes</taxon>
        <taxon>Glomerales</taxon>
        <taxon>Glomeraceae</taxon>
        <taxon>Rhizophagus</taxon>
    </lineage>
</organism>
<sequence>MRLKSKPFSRLSQDDYLQKEIDKNKCEETYVSTNNYDSNNNNKDVAQQNNEASSSRYRRDKSRPKKSKSRKSNTIIDQVEYSNSCDCQLLVSSLPCDCSKSTKNQNEKFD</sequence>
<feature type="region of interest" description="Disordered" evidence="1">
    <location>
        <begin position="32"/>
        <end position="75"/>
    </location>
</feature>
<dbReference type="AlphaFoldDB" id="A0A015KSH2"/>
<comment type="caution">
    <text evidence="2">The sequence shown here is derived from an EMBL/GenBank/DDBJ whole genome shotgun (WGS) entry which is preliminary data.</text>
</comment>
<evidence type="ECO:0000256" key="1">
    <source>
        <dbReference type="SAM" id="MobiDB-lite"/>
    </source>
</evidence>
<dbReference type="Proteomes" id="UP000022910">
    <property type="component" value="Unassembled WGS sequence"/>
</dbReference>
<dbReference type="EMBL" id="JEMT01016566">
    <property type="protein sequence ID" value="EXX70569.1"/>
    <property type="molecule type" value="Genomic_DNA"/>
</dbReference>
<dbReference type="HOGENOM" id="CLU_2172431_0_0_1"/>
<feature type="compositionally biased region" description="Basic residues" evidence="1">
    <location>
        <begin position="56"/>
        <end position="71"/>
    </location>
</feature>
<protein>
    <submittedName>
        <fullName evidence="2">Uncharacterized protein</fullName>
    </submittedName>
</protein>
<name>A0A015KSH2_RHIIW</name>